<protein>
    <submittedName>
        <fullName evidence="2">Uncharacterized protein</fullName>
    </submittedName>
</protein>
<keyword evidence="3" id="KW-1185">Reference proteome</keyword>
<organism evidence="2 3">
    <name type="scientific">Prescottella agglutinans</name>
    <dbReference type="NCBI Taxonomy" id="1644129"/>
    <lineage>
        <taxon>Bacteria</taxon>
        <taxon>Bacillati</taxon>
        <taxon>Actinomycetota</taxon>
        <taxon>Actinomycetes</taxon>
        <taxon>Mycobacteriales</taxon>
        <taxon>Nocardiaceae</taxon>
        <taxon>Prescottella</taxon>
    </lineage>
</organism>
<evidence type="ECO:0000313" key="3">
    <source>
        <dbReference type="Proteomes" id="UP001160334"/>
    </source>
</evidence>
<dbReference type="RefSeq" id="WP_280763378.1">
    <property type="nucleotide sequence ID" value="NZ_JARXVC010000018.1"/>
</dbReference>
<feature type="compositionally biased region" description="Basic and acidic residues" evidence="1">
    <location>
        <begin position="12"/>
        <end position="27"/>
    </location>
</feature>
<feature type="compositionally biased region" description="Polar residues" evidence="1">
    <location>
        <begin position="1"/>
        <end position="11"/>
    </location>
</feature>
<feature type="region of interest" description="Disordered" evidence="1">
    <location>
        <begin position="1"/>
        <end position="68"/>
    </location>
</feature>
<dbReference type="Proteomes" id="UP001160334">
    <property type="component" value="Unassembled WGS sequence"/>
</dbReference>
<evidence type="ECO:0000313" key="2">
    <source>
        <dbReference type="EMBL" id="MDH6284141.1"/>
    </source>
</evidence>
<proteinExistence type="predicted"/>
<dbReference type="EMBL" id="JARXVC010000018">
    <property type="protein sequence ID" value="MDH6284141.1"/>
    <property type="molecule type" value="Genomic_DNA"/>
</dbReference>
<accession>A0ABT6MIJ8</accession>
<name>A0ABT6MIJ8_9NOCA</name>
<gene>
    <name evidence="2" type="ORF">M2280_005393</name>
</gene>
<sequence length="172" mass="19373">MNYSRIQNQRAQRQDTHEEGLFEKQHCGEPINTPTVKPPRNAEGERVDWPTTYSRAGKGGANSDRTTDLNDTVDVQYRLRAALFARNRVHYSVLRDPDGGMRITVPKARRAKDGTIPHAERARPAETLGIPAHLSRADGVYIPADTSWRHEMLSRAYGDNPLPIRAARYTVA</sequence>
<comment type="caution">
    <text evidence="2">The sequence shown here is derived from an EMBL/GenBank/DDBJ whole genome shotgun (WGS) entry which is preliminary data.</text>
</comment>
<evidence type="ECO:0000256" key="1">
    <source>
        <dbReference type="SAM" id="MobiDB-lite"/>
    </source>
</evidence>
<reference evidence="2 3" key="1">
    <citation type="submission" date="2023-04" db="EMBL/GenBank/DDBJ databases">
        <title>Forest soil microbial communities from Buena Vista Peninsula, Colon Province, Panama.</title>
        <authorList>
            <person name="Bouskill N."/>
        </authorList>
    </citation>
    <scope>NUCLEOTIDE SEQUENCE [LARGE SCALE GENOMIC DNA]</scope>
    <source>
        <strain evidence="2 3">CFH S0262</strain>
    </source>
</reference>